<dbReference type="OrthoDB" id="9776955at2"/>
<dbReference type="Proteomes" id="UP000050580">
    <property type="component" value="Unassembled WGS sequence"/>
</dbReference>
<sequence length="331" mass="34789">MSSSSCRTQRRHLLQIAAAAVLASSVIFGASHAQAQSKSVAVTAIVEHPALDSVRDGVREALEEAGFTGDKLKWQYQSAQGNPGTAAQIARNYIGQRPDVIVAIATPSAQAVVSATKDIPVVFSAVTDPIAAQLVKSWEPSGTNVTGVSDALSLQDQVDLIKQIIPGVKRIGMVYNPGEANSVVVVEELKRILPAQGIELVESTAPRTVDITAAARNLVGKVDVIYTNTDNNVVSAYESLVKVAVEAKLPLVASDTDSVKRGAIAALGIDYRDLGRQTGQMVARILNGEAPGSMAIERSTKTALYVNPKAAQAQGVTLSQELIASAKEVIE</sequence>
<evidence type="ECO:0000256" key="1">
    <source>
        <dbReference type="SAM" id="SignalP"/>
    </source>
</evidence>
<dbReference type="PATRIC" id="fig|1610491.3.peg.2731"/>
<name>A0A0U1PWP5_9BURK</name>
<keyword evidence="1" id="KW-0732">Signal</keyword>
<comment type="caution">
    <text evidence="2">The sequence shown here is derived from an EMBL/GenBank/DDBJ whole genome shotgun (WGS) entry which is preliminary data.</text>
</comment>
<protein>
    <submittedName>
        <fullName evidence="2">ABC transporter substrate-binding protein</fullName>
    </submittedName>
</protein>
<feature type="signal peptide" evidence="1">
    <location>
        <begin position="1"/>
        <end position="35"/>
    </location>
</feature>
<dbReference type="InterPro" id="IPR007487">
    <property type="entry name" value="ABC_transpt-TYRBP-like"/>
</dbReference>
<dbReference type="InterPro" id="IPR006311">
    <property type="entry name" value="TAT_signal"/>
</dbReference>
<dbReference type="Gene3D" id="3.40.50.2300">
    <property type="match status" value="2"/>
</dbReference>
<dbReference type="InterPro" id="IPR028082">
    <property type="entry name" value="Peripla_BP_I"/>
</dbReference>
<dbReference type="AlphaFoldDB" id="A0A0U1PWP5"/>
<dbReference type="STRING" id="1610491.AAV94_12850"/>
<feature type="chain" id="PRO_5006712968" evidence="1">
    <location>
        <begin position="36"/>
        <end position="331"/>
    </location>
</feature>
<dbReference type="EMBL" id="LBNQ01000040">
    <property type="protein sequence ID" value="KKW66954.1"/>
    <property type="molecule type" value="Genomic_DNA"/>
</dbReference>
<keyword evidence="3" id="KW-1185">Reference proteome</keyword>
<dbReference type="PANTHER" id="PTHR35271:SF1">
    <property type="entry name" value="ABC TRANSPORTER, SUBSTRATE-BINDING LIPOPROTEIN"/>
    <property type="match status" value="1"/>
</dbReference>
<gene>
    <name evidence="2" type="ORF">AAV94_12850</name>
</gene>
<dbReference type="PANTHER" id="PTHR35271">
    <property type="entry name" value="ABC TRANSPORTER, SUBSTRATE-BINDING LIPOPROTEIN-RELATED"/>
    <property type="match status" value="1"/>
</dbReference>
<dbReference type="RefSeq" id="WP_046742618.1">
    <property type="nucleotide sequence ID" value="NZ_LBNQ01000040.1"/>
</dbReference>
<organism evidence="2 3">
    <name type="scientific">Lampropedia cohaerens</name>
    <dbReference type="NCBI Taxonomy" id="1610491"/>
    <lineage>
        <taxon>Bacteria</taxon>
        <taxon>Pseudomonadati</taxon>
        <taxon>Pseudomonadota</taxon>
        <taxon>Betaproteobacteria</taxon>
        <taxon>Burkholderiales</taxon>
        <taxon>Comamonadaceae</taxon>
        <taxon>Lampropedia</taxon>
    </lineage>
</organism>
<dbReference type="PROSITE" id="PS51318">
    <property type="entry name" value="TAT"/>
    <property type="match status" value="1"/>
</dbReference>
<dbReference type="SUPFAM" id="SSF53822">
    <property type="entry name" value="Periplasmic binding protein-like I"/>
    <property type="match status" value="1"/>
</dbReference>
<dbReference type="Pfam" id="PF04392">
    <property type="entry name" value="ABC_sub_bind"/>
    <property type="match status" value="1"/>
</dbReference>
<proteinExistence type="predicted"/>
<reference evidence="2 3" key="1">
    <citation type="submission" date="2015-05" db="EMBL/GenBank/DDBJ databases">
        <title>Draft genome sequence of Lampropedia sp. CT6, isolated from the microbial mat of a hot water spring, located at Manikaran, India.</title>
        <authorList>
            <person name="Tripathi C."/>
            <person name="Rani P."/>
            <person name="Mahato N.K."/>
            <person name="Lal R."/>
        </authorList>
    </citation>
    <scope>NUCLEOTIDE SEQUENCE [LARGE SCALE GENOMIC DNA]</scope>
    <source>
        <strain evidence="2 3">CT6</strain>
    </source>
</reference>
<accession>A0A0U1PWP5</accession>
<evidence type="ECO:0000313" key="3">
    <source>
        <dbReference type="Proteomes" id="UP000050580"/>
    </source>
</evidence>
<dbReference type="CDD" id="cd06325">
    <property type="entry name" value="PBP1_ABC_unchar_transporter"/>
    <property type="match status" value="1"/>
</dbReference>
<evidence type="ECO:0000313" key="2">
    <source>
        <dbReference type="EMBL" id="KKW66954.1"/>
    </source>
</evidence>